<evidence type="ECO:0000313" key="1">
    <source>
        <dbReference type="EMBL" id="VTR95205.1"/>
    </source>
</evidence>
<keyword evidence="2" id="KW-1185">Reference proteome</keyword>
<gene>
    <name evidence="1" type="ORF">SOIL9_25090</name>
</gene>
<organism evidence="1 2">
    <name type="scientific">Gemmata massiliana</name>
    <dbReference type="NCBI Taxonomy" id="1210884"/>
    <lineage>
        <taxon>Bacteria</taxon>
        <taxon>Pseudomonadati</taxon>
        <taxon>Planctomycetota</taxon>
        <taxon>Planctomycetia</taxon>
        <taxon>Gemmatales</taxon>
        <taxon>Gemmataceae</taxon>
        <taxon>Gemmata</taxon>
    </lineage>
</organism>
<evidence type="ECO:0000313" key="2">
    <source>
        <dbReference type="Proteomes" id="UP000464178"/>
    </source>
</evidence>
<sequence>MRLLDGRSDRGRSASMLLADGHDERIAKYERHLHGLLTSTLRELERLQARREGANVPPPVAAEVSVVLNTVPE</sequence>
<name>A0A6P2D448_9BACT</name>
<dbReference type="Proteomes" id="UP000464178">
    <property type="component" value="Chromosome"/>
</dbReference>
<dbReference type="AlphaFoldDB" id="A0A6P2D448"/>
<dbReference type="EMBL" id="LR593886">
    <property type="protein sequence ID" value="VTR95205.1"/>
    <property type="molecule type" value="Genomic_DNA"/>
</dbReference>
<reference evidence="1 2" key="1">
    <citation type="submission" date="2019-05" db="EMBL/GenBank/DDBJ databases">
        <authorList>
            <consortium name="Science for Life Laboratories"/>
        </authorList>
    </citation>
    <scope>NUCLEOTIDE SEQUENCE [LARGE SCALE GENOMIC DNA]</scope>
    <source>
        <strain evidence="1">Soil9</strain>
    </source>
</reference>
<proteinExistence type="predicted"/>
<accession>A0A6P2D448</accession>
<protein>
    <submittedName>
        <fullName evidence="1">Uncharacterized protein</fullName>
    </submittedName>
</protein>
<dbReference type="KEGG" id="gms:SOIL9_25090"/>